<sequence length="91" mass="10756">MTENEKVAYFLEHLWTKGFKLDDEEVNFIFFGMKYTNTSAKQVIVAISLTLQVQVEFNRSYYVRLLELFHENNITSMEQGKQLINVNVSRD</sequence>
<dbReference type="EMBL" id="JBHSDV010000001">
    <property type="protein sequence ID" value="MFC4387619.1"/>
    <property type="molecule type" value="Genomic_DNA"/>
</dbReference>
<dbReference type="RefSeq" id="WP_390197713.1">
    <property type="nucleotide sequence ID" value="NZ_JBHSDV010000001.1"/>
</dbReference>
<evidence type="ECO:0000313" key="1">
    <source>
        <dbReference type="EMBL" id="MFC4387619.1"/>
    </source>
</evidence>
<organism evidence="1 2">
    <name type="scientific">Gracilibacillus marinus</name>
    <dbReference type="NCBI Taxonomy" id="630535"/>
    <lineage>
        <taxon>Bacteria</taxon>
        <taxon>Bacillati</taxon>
        <taxon>Bacillota</taxon>
        <taxon>Bacilli</taxon>
        <taxon>Bacillales</taxon>
        <taxon>Bacillaceae</taxon>
        <taxon>Gracilibacillus</taxon>
    </lineage>
</organism>
<evidence type="ECO:0000313" key="2">
    <source>
        <dbReference type="Proteomes" id="UP001595880"/>
    </source>
</evidence>
<gene>
    <name evidence="1" type="ORF">ACFOZ1_07300</name>
</gene>
<dbReference type="InterPro" id="IPR046126">
    <property type="entry name" value="DUF6123"/>
</dbReference>
<comment type="caution">
    <text evidence="1">The sequence shown here is derived from an EMBL/GenBank/DDBJ whole genome shotgun (WGS) entry which is preliminary data.</text>
</comment>
<proteinExistence type="predicted"/>
<accession>A0ABV8VV81</accession>
<protein>
    <submittedName>
        <fullName evidence="1">DUF6123 family protein</fullName>
    </submittedName>
</protein>
<name>A0ABV8VV81_9BACI</name>
<keyword evidence="2" id="KW-1185">Reference proteome</keyword>
<reference evidence="2" key="1">
    <citation type="journal article" date="2019" name="Int. J. Syst. Evol. Microbiol.">
        <title>The Global Catalogue of Microorganisms (GCM) 10K type strain sequencing project: providing services to taxonomists for standard genome sequencing and annotation.</title>
        <authorList>
            <consortium name="The Broad Institute Genomics Platform"/>
            <consortium name="The Broad Institute Genome Sequencing Center for Infectious Disease"/>
            <person name="Wu L."/>
            <person name="Ma J."/>
        </authorList>
    </citation>
    <scope>NUCLEOTIDE SEQUENCE [LARGE SCALE GENOMIC DNA]</scope>
    <source>
        <strain evidence="2">KACC 14058</strain>
    </source>
</reference>
<dbReference type="Proteomes" id="UP001595880">
    <property type="component" value="Unassembled WGS sequence"/>
</dbReference>
<dbReference type="Pfam" id="PF19618">
    <property type="entry name" value="DUF6123"/>
    <property type="match status" value="1"/>
</dbReference>